<protein>
    <recommendedName>
        <fullName evidence="2">Anti-sigma factor antagonist</fullName>
    </recommendedName>
</protein>
<comment type="similarity">
    <text evidence="1 2">Belongs to the anti-sigma-factor antagonist family.</text>
</comment>
<dbReference type="SUPFAM" id="SSF52091">
    <property type="entry name" value="SpoIIaa-like"/>
    <property type="match status" value="1"/>
</dbReference>
<dbReference type="InterPro" id="IPR003658">
    <property type="entry name" value="Anti-sigma_ant"/>
</dbReference>
<sequence length="175" mass="18240">MGGRSTRTGSGTGLREPRIGTQDPSSTRRGPGRVARTPPRGGLINTVRSGDDAAPFQVTLVDGPEEGQVVAQVRGELDAAGNPLLQQTLLKALRRAGRLLTLDLSGVTFFGSAGVTALVWLSQHPEAEGKHVKVVATSRIVTGPLELTGLLDRLDVQGMPGEPPRPGDPRTPSAG</sequence>
<keyword evidence="6" id="KW-1185">Reference proteome</keyword>
<dbReference type="InterPro" id="IPR036513">
    <property type="entry name" value="STAS_dom_sf"/>
</dbReference>
<dbReference type="PANTHER" id="PTHR33495:SF2">
    <property type="entry name" value="ANTI-SIGMA FACTOR ANTAGONIST TM_1081-RELATED"/>
    <property type="match status" value="1"/>
</dbReference>
<dbReference type="InterPro" id="IPR058548">
    <property type="entry name" value="MlaB-like_STAS"/>
</dbReference>
<evidence type="ECO:0000259" key="4">
    <source>
        <dbReference type="PROSITE" id="PS50801"/>
    </source>
</evidence>
<dbReference type="PROSITE" id="PS50801">
    <property type="entry name" value="STAS"/>
    <property type="match status" value="1"/>
</dbReference>
<feature type="region of interest" description="Disordered" evidence="3">
    <location>
        <begin position="155"/>
        <end position="175"/>
    </location>
</feature>
<dbReference type="GO" id="GO:0043856">
    <property type="term" value="F:anti-sigma factor antagonist activity"/>
    <property type="evidence" value="ECO:0007669"/>
    <property type="project" value="InterPro"/>
</dbReference>
<reference evidence="5 6" key="1">
    <citation type="submission" date="2018-06" db="EMBL/GenBank/DDBJ databases">
        <title>Draft genome sequence of Modestobacter versicolor CP153-2.</title>
        <authorList>
            <person name="Gundlapally S.R."/>
        </authorList>
    </citation>
    <scope>NUCLEOTIDE SEQUENCE [LARGE SCALE GENOMIC DNA]</scope>
    <source>
        <strain evidence="5 6">CP153-2</strain>
    </source>
</reference>
<comment type="caution">
    <text evidence="5">The sequence shown here is derived from an EMBL/GenBank/DDBJ whole genome shotgun (WGS) entry which is preliminary data.</text>
</comment>
<accession>A0A323V585</accession>
<dbReference type="CDD" id="cd07043">
    <property type="entry name" value="STAS_anti-anti-sigma_factors"/>
    <property type="match status" value="1"/>
</dbReference>
<gene>
    <name evidence="5" type="ORF">DMO24_17630</name>
</gene>
<name>A0A323V585_9ACTN</name>
<evidence type="ECO:0000256" key="1">
    <source>
        <dbReference type="ARBA" id="ARBA00009013"/>
    </source>
</evidence>
<evidence type="ECO:0000313" key="5">
    <source>
        <dbReference type="EMBL" id="PZA20025.1"/>
    </source>
</evidence>
<dbReference type="Gene3D" id="3.30.750.24">
    <property type="entry name" value="STAS domain"/>
    <property type="match status" value="1"/>
</dbReference>
<dbReference type="NCBIfam" id="TIGR00377">
    <property type="entry name" value="ant_ant_sig"/>
    <property type="match status" value="1"/>
</dbReference>
<evidence type="ECO:0000256" key="2">
    <source>
        <dbReference type="RuleBase" id="RU003749"/>
    </source>
</evidence>
<dbReference type="EMBL" id="QKNV01000233">
    <property type="protein sequence ID" value="PZA20025.1"/>
    <property type="molecule type" value="Genomic_DNA"/>
</dbReference>
<dbReference type="AlphaFoldDB" id="A0A323V585"/>
<dbReference type="Proteomes" id="UP000247602">
    <property type="component" value="Unassembled WGS sequence"/>
</dbReference>
<evidence type="ECO:0000256" key="3">
    <source>
        <dbReference type="SAM" id="MobiDB-lite"/>
    </source>
</evidence>
<dbReference type="PANTHER" id="PTHR33495">
    <property type="entry name" value="ANTI-SIGMA FACTOR ANTAGONIST TM_1081-RELATED-RELATED"/>
    <property type="match status" value="1"/>
</dbReference>
<evidence type="ECO:0000313" key="6">
    <source>
        <dbReference type="Proteomes" id="UP000247602"/>
    </source>
</evidence>
<dbReference type="Pfam" id="PF13466">
    <property type="entry name" value="STAS_2"/>
    <property type="match status" value="1"/>
</dbReference>
<dbReference type="InterPro" id="IPR002645">
    <property type="entry name" value="STAS_dom"/>
</dbReference>
<organism evidence="5 6">
    <name type="scientific">Modestobacter versicolor</name>
    <dbReference type="NCBI Taxonomy" id="429133"/>
    <lineage>
        <taxon>Bacteria</taxon>
        <taxon>Bacillati</taxon>
        <taxon>Actinomycetota</taxon>
        <taxon>Actinomycetes</taxon>
        <taxon>Geodermatophilales</taxon>
        <taxon>Geodermatophilaceae</taxon>
        <taxon>Modestobacter</taxon>
    </lineage>
</organism>
<proteinExistence type="inferred from homology"/>
<dbReference type="OrthoDB" id="5194587at2"/>
<feature type="region of interest" description="Disordered" evidence="3">
    <location>
        <begin position="1"/>
        <end position="49"/>
    </location>
</feature>
<feature type="domain" description="STAS" evidence="4">
    <location>
        <begin position="66"/>
        <end position="154"/>
    </location>
</feature>